<proteinExistence type="inferred from homology"/>
<reference evidence="5" key="1">
    <citation type="journal article" date="2020" name="Stud. Mycol.">
        <title>101 Dothideomycetes genomes: a test case for predicting lifestyles and emergence of pathogens.</title>
        <authorList>
            <person name="Haridas S."/>
            <person name="Albert R."/>
            <person name="Binder M."/>
            <person name="Bloem J."/>
            <person name="Labutti K."/>
            <person name="Salamov A."/>
            <person name="Andreopoulos B."/>
            <person name="Baker S."/>
            <person name="Barry K."/>
            <person name="Bills G."/>
            <person name="Bluhm B."/>
            <person name="Cannon C."/>
            <person name="Castanera R."/>
            <person name="Culley D."/>
            <person name="Daum C."/>
            <person name="Ezra D."/>
            <person name="Gonzalez J."/>
            <person name="Henrissat B."/>
            <person name="Kuo A."/>
            <person name="Liang C."/>
            <person name="Lipzen A."/>
            <person name="Lutzoni F."/>
            <person name="Magnuson J."/>
            <person name="Mondo S."/>
            <person name="Nolan M."/>
            <person name="Ohm R."/>
            <person name="Pangilinan J."/>
            <person name="Park H.-J."/>
            <person name="Ramirez L."/>
            <person name="Alfaro M."/>
            <person name="Sun H."/>
            <person name="Tritt A."/>
            <person name="Yoshinaga Y."/>
            <person name="Zwiers L.-H."/>
            <person name="Turgeon B."/>
            <person name="Goodwin S."/>
            <person name="Spatafora J."/>
            <person name="Crous P."/>
            <person name="Grigoriev I."/>
        </authorList>
    </citation>
    <scope>NUCLEOTIDE SEQUENCE</scope>
    <source>
        <strain evidence="5">CBS 119687</strain>
    </source>
</reference>
<evidence type="ECO:0000259" key="4">
    <source>
        <dbReference type="PROSITE" id="PS51891"/>
    </source>
</evidence>
<keyword evidence="3" id="KW-0862">Zinc</keyword>
<dbReference type="PANTHER" id="PTHR28620:SF1">
    <property type="entry name" value="CENP-V_GFA DOMAIN-CONTAINING PROTEIN"/>
    <property type="match status" value="1"/>
</dbReference>
<dbReference type="PROSITE" id="PS51891">
    <property type="entry name" value="CENP_V_GFA"/>
    <property type="match status" value="1"/>
</dbReference>
<dbReference type="InterPro" id="IPR052355">
    <property type="entry name" value="CENP-V-like"/>
</dbReference>
<evidence type="ECO:0000256" key="1">
    <source>
        <dbReference type="ARBA" id="ARBA00005495"/>
    </source>
</evidence>
<sequence length="208" mass="23721">DHHSTMSALKAYPGSCHCGNVQYQVRLKFPSRDTPVRPSADMIRLYKCNCSVCQKMGFFHCRPISPADDFILTSPATIEELGDYRANVGKAGWYFCKSCGVRVFGVGAAWEQVELNVEEWASEQHEGKETKLQKVWRTKGTTFATEEDGKEVRKLVHYVSVNAVTLEPSEDIDLRKWHDNGWIGYVENRSRDEVERNRMGKPYSGGMY</sequence>
<dbReference type="AlphaFoldDB" id="A0A6A6AAN2"/>
<dbReference type="RefSeq" id="XP_033522140.1">
    <property type="nucleotide sequence ID" value="XM_033663983.1"/>
</dbReference>
<accession>A0A6A6AAN2</accession>
<dbReference type="InterPro" id="IPR011057">
    <property type="entry name" value="Mss4-like_sf"/>
</dbReference>
<dbReference type="EMBL" id="ML977510">
    <property type="protein sequence ID" value="KAF2127751.1"/>
    <property type="molecule type" value="Genomic_DNA"/>
</dbReference>
<feature type="domain" description="CENP-V/GFA" evidence="4">
    <location>
        <begin position="12"/>
        <end position="137"/>
    </location>
</feature>
<evidence type="ECO:0000256" key="2">
    <source>
        <dbReference type="ARBA" id="ARBA00022723"/>
    </source>
</evidence>
<dbReference type="Proteomes" id="UP000799771">
    <property type="component" value="Unassembled WGS sequence"/>
</dbReference>
<dbReference type="OrthoDB" id="3930719at2759"/>
<dbReference type="SUPFAM" id="SSF51316">
    <property type="entry name" value="Mss4-like"/>
    <property type="match status" value="1"/>
</dbReference>
<dbReference type="Gene3D" id="2.170.150.70">
    <property type="match status" value="1"/>
</dbReference>
<dbReference type="InterPro" id="IPR006913">
    <property type="entry name" value="CENP-V/GFA"/>
</dbReference>
<keyword evidence="6" id="KW-1185">Reference proteome</keyword>
<evidence type="ECO:0000256" key="3">
    <source>
        <dbReference type="ARBA" id="ARBA00022833"/>
    </source>
</evidence>
<dbReference type="GO" id="GO:0046872">
    <property type="term" value="F:metal ion binding"/>
    <property type="evidence" value="ECO:0007669"/>
    <property type="project" value="UniProtKB-KW"/>
</dbReference>
<dbReference type="PANTHER" id="PTHR28620">
    <property type="entry name" value="CENTROMERE PROTEIN V"/>
    <property type="match status" value="1"/>
</dbReference>
<evidence type="ECO:0000313" key="5">
    <source>
        <dbReference type="EMBL" id="KAF2127751.1"/>
    </source>
</evidence>
<keyword evidence="2" id="KW-0479">Metal-binding</keyword>
<evidence type="ECO:0000313" key="6">
    <source>
        <dbReference type="Proteomes" id="UP000799771"/>
    </source>
</evidence>
<dbReference type="GeneID" id="54404415"/>
<dbReference type="GO" id="GO:0016846">
    <property type="term" value="F:carbon-sulfur lyase activity"/>
    <property type="evidence" value="ECO:0007669"/>
    <property type="project" value="InterPro"/>
</dbReference>
<organism evidence="5 6">
    <name type="scientific">Dothidotthia symphoricarpi CBS 119687</name>
    <dbReference type="NCBI Taxonomy" id="1392245"/>
    <lineage>
        <taxon>Eukaryota</taxon>
        <taxon>Fungi</taxon>
        <taxon>Dikarya</taxon>
        <taxon>Ascomycota</taxon>
        <taxon>Pezizomycotina</taxon>
        <taxon>Dothideomycetes</taxon>
        <taxon>Pleosporomycetidae</taxon>
        <taxon>Pleosporales</taxon>
        <taxon>Dothidotthiaceae</taxon>
        <taxon>Dothidotthia</taxon>
    </lineage>
</organism>
<gene>
    <name evidence="5" type="ORF">P153DRAFT_294862</name>
</gene>
<name>A0A6A6AAN2_9PLEO</name>
<protein>
    <recommendedName>
        <fullName evidence="4">CENP-V/GFA domain-containing protein</fullName>
    </recommendedName>
</protein>
<comment type="similarity">
    <text evidence="1">Belongs to the Gfa family.</text>
</comment>
<feature type="non-terminal residue" evidence="5">
    <location>
        <position position="1"/>
    </location>
</feature>
<dbReference type="Pfam" id="PF04828">
    <property type="entry name" value="GFA"/>
    <property type="match status" value="1"/>
</dbReference>